<comment type="caution">
    <text evidence="1">The sequence shown here is derived from an EMBL/GenBank/DDBJ whole genome shotgun (WGS) entry which is preliminary data.</text>
</comment>
<dbReference type="AlphaFoldDB" id="A0A8J3ZA63"/>
<sequence>MVVAERTLSSLPRIDYADRFTVDNTATDATPEQWARAMFGNVPSPAERLIWRGFLGLRLLPGRSPSTVAGWRIDGRGDDWIRLATGSWFMSGNLVVRVADGQVALATLLRYDRWLAPVVWRPLSAVHRFLVPRVLRKAAARLAS</sequence>
<evidence type="ECO:0000313" key="2">
    <source>
        <dbReference type="Proteomes" id="UP000612585"/>
    </source>
</evidence>
<reference evidence="1" key="1">
    <citation type="submission" date="2021-01" db="EMBL/GenBank/DDBJ databases">
        <title>Whole genome shotgun sequence of Virgisporangium aurantiacum NBRC 16421.</title>
        <authorList>
            <person name="Komaki H."/>
            <person name="Tamura T."/>
        </authorList>
    </citation>
    <scope>NUCLEOTIDE SEQUENCE</scope>
    <source>
        <strain evidence="1">NBRC 16421</strain>
    </source>
</reference>
<keyword evidence="2" id="KW-1185">Reference proteome</keyword>
<organism evidence="1 2">
    <name type="scientific">Virgisporangium aurantiacum</name>
    <dbReference type="NCBI Taxonomy" id="175570"/>
    <lineage>
        <taxon>Bacteria</taxon>
        <taxon>Bacillati</taxon>
        <taxon>Actinomycetota</taxon>
        <taxon>Actinomycetes</taxon>
        <taxon>Micromonosporales</taxon>
        <taxon>Micromonosporaceae</taxon>
        <taxon>Virgisporangium</taxon>
    </lineage>
</organism>
<dbReference type="Proteomes" id="UP000612585">
    <property type="component" value="Unassembled WGS sequence"/>
</dbReference>
<dbReference type="RefSeq" id="WP_204004180.1">
    <property type="nucleotide sequence ID" value="NZ_BOPG01000050.1"/>
</dbReference>
<protein>
    <recommendedName>
        <fullName evidence="3">DUF2867 domain-containing protein</fullName>
    </recommendedName>
</protein>
<dbReference type="EMBL" id="BOPG01000050">
    <property type="protein sequence ID" value="GIJ60211.1"/>
    <property type="molecule type" value="Genomic_DNA"/>
</dbReference>
<gene>
    <name evidence="1" type="ORF">Vau01_077270</name>
</gene>
<proteinExistence type="predicted"/>
<evidence type="ECO:0008006" key="3">
    <source>
        <dbReference type="Google" id="ProtNLM"/>
    </source>
</evidence>
<evidence type="ECO:0000313" key="1">
    <source>
        <dbReference type="EMBL" id="GIJ60211.1"/>
    </source>
</evidence>
<accession>A0A8J3ZA63</accession>
<name>A0A8J3ZA63_9ACTN</name>